<evidence type="ECO:0008006" key="4">
    <source>
        <dbReference type="Google" id="ProtNLM"/>
    </source>
</evidence>
<proteinExistence type="predicted"/>
<reference evidence="2 3" key="2">
    <citation type="journal article" date="2019" name="G3 (Bethesda)">
        <title>Hybrid Assembly of the Genome of the Entomopathogenic Nematode Steinernema carpocapsae Identifies the X-Chromosome.</title>
        <authorList>
            <person name="Serra L."/>
            <person name="Macchietto M."/>
            <person name="Macias-Munoz A."/>
            <person name="McGill C.J."/>
            <person name="Rodriguez I.M."/>
            <person name="Rodriguez B."/>
            <person name="Murad R."/>
            <person name="Mortazavi A."/>
        </authorList>
    </citation>
    <scope>NUCLEOTIDE SEQUENCE [LARGE SCALE GENOMIC DNA]</scope>
    <source>
        <strain evidence="2 3">ALL</strain>
    </source>
</reference>
<dbReference type="SUPFAM" id="SSF81321">
    <property type="entry name" value="Family A G protein-coupled receptor-like"/>
    <property type="match status" value="1"/>
</dbReference>
<organism evidence="2 3">
    <name type="scientific">Steinernema carpocapsae</name>
    <name type="common">Entomopathogenic nematode</name>
    <dbReference type="NCBI Taxonomy" id="34508"/>
    <lineage>
        <taxon>Eukaryota</taxon>
        <taxon>Metazoa</taxon>
        <taxon>Ecdysozoa</taxon>
        <taxon>Nematoda</taxon>
        <taxon>Chromadorea</taxon>
        <taxon>Rhabditida</taxon>
        <taxon>Tylenchina</taxon>
        <taxon>Panagrolaimomorpha</taxon>
        <taxon>Strongyloidoidea</taxon>
        <taxon>Steinernematidae</taxon>
        <taxon>Steinernema</taxon>
    </lineage>
</organism>
<keyword evidence="1" id="KW-0472">Membrane</keyword>
<comment type="caution">
    <text evidence="2">The sequence shown here is derived from an EMBL/GenBank/DDBJ whole genome shotgun (WGS) entry which is preliminary data.</text>
</comment>
<dbReference type="EMBL" id="AZBU02000004">
    <property type="protein sequence ID" value="TKR80425.1"/>
    <property type="molecule type" value="Genomic_DNA"/>
</dbReference>
<feature type="transmembrane region" description="Helical" evidence="1">
    <location>
        <begin position="72"/>
        <end position="101"/>
    </location>
</feature>
<dbReference type="Gene3D" id="1.20.1070.10">
    <property type="entry name" value="Rhodopsin 7-helix transmembrane proteins"/>
    <property type="match status" value="1"/>
</dbReference>
<gene>
    <name evidence="2" type="ORF">L596_014499</name>
</gene>
<reference evidence="2 3" key="1">
    <citation type="journal article" date="2015" name="Genome Biol.">
        <title>Comparative genomics of Steinernema reveals deeply conserved gene regulatory networks.</title>
        <authorList>
            <person name="Dillman A.R."/>
            <person name="Macchietto M."/>
            <person name="Porter C.F."/>
            <person name="Rogers A."/>
            <person name="Williams B."/>
            <person name="Antoshechkin I."/>
            <person name="Lee M.M."/>
            <person name="Goodwin Z."/>
            <person name="Lu X."/>
            <person name="Lewis E.E."/>
            <person name="Goodrich-Blair H."/>
            <person name="Stock S.P."/>
            <person name="Adams B.J."/>
            <person name="Sternberg P.W."/>
            <person name="Mortazavi A."/>
        </authorList>
    </citation>
    <scope>NUCLEOTIDE SEQUENCE [LARGE SCALE GENOMIC DNA]</scope>
    <source>
        <strain evidence="2 3">ALL</strain>
    </source>
</reference>
<feature type="transmembrane region" description="Helical" evidence="1">
    <location>
        <begin position="42"/>
        <end position="60"/>
    </location>
</feature>
<dbReference type="PANTHER" id="PTHR23021">
    <property type="entry name" value="SERPENTINE RECEPTOR, CLASS T"/>
    <property type="match status" value="1"/>
</dbReference>
<evidence type="ECO:0000313" key="2">
    <source>
        <dbReference type="EMBL" id="TKR80425.1"/>
    </source>
</evidence>
<keyword evidence="1" id="KW-0812">Transmembrane</keyword>
<keyword evidence="1" id="KW-1133">Transmembrane helix</keyword>
<evidence type="ECO:0000256" key="1">
    <source>
        <dbReference type="SAM" id="Phobius"/>
    </source>
</evidence>
<dbReference type="Proteomes" id="UP000298663">
    <property type="component" value="Unassembled WGS sequence"/>
</dbReference>
<name>A0A4V6A2T9_STECR</name>
<keyword evidence="3" id="KW-1185">Reference proteome</keyword>
<feature type="transmembrane region" description="Helical" evidence="1">
    <location>
        <begin position="164"/>
        <end position="189"/>
    </location>
</feature>
<feature type="transmembrane region" description="Helical" evidence="1">
    <location>
        <begin position="6"/>
        <end position="30"/>
    </location>
</feature>
<protein>
    <recommendedName>
        <fullName evidence="4">G-protein coupled receptors family 1 profile domain-containing protein</fullName>
    </recommendedName>
</protein>
<accession>A0A4V6A2T9</accession>
<dbReference type="AlphaFoldDB" id="A0A4V6A2T9"/>
<dbReference type="InterPro" id="IPR019425">
    <property type="entry name" value="7TM_GPCR_serpentine_rcpt_Srt"/>
</dbReference>
<feature type="transmembrane region" description="Helical" evidence="1">
    <location>
        <begin position="122"/>
        <end position="144"/>
    </location>
</feature>
<evidence type="ECO:0000313" key="3">
    <source>
        <dbReference type="Proteomes" id="UP000298663"/>
    </source>
</evidence>
<dbReference type="Pfam" id="PF10321">
    <property type="entry name" value="7TM_GPCR_Srt"/>
    <property type="match status" value="1"/>
</dbReference>
<sequence>MTTDSSIAGITYTAIMMVCLPLQIAILSILWRKSEFQNSTAYNIMIQMGIVDLIFMWSHLVSGIMSLCNSKIWLYLEIIAGSITAAGWIGMVGFALILALNRFLVFSDNSTVTPSFYNKLKITVWILTAICFIIYLLPGMWITYNLERNCWIIASGVISKTTTTAHMWMIFAMLLVEFGLTLGSVGAIVRKVKKLNYNPFKERTFREPCFRHTSRSAPVK</sequence>